<dbReference type="RefSeq" id="WP_176964983.1">
    <property type="nucleotide sequence ID" value="NZ_CP058215.1"/>
</dbReference>
<dbReference type="KEGG" id="mzi:HWN40_06535"/>
<dbReference type="Proteomes" id="UP000509594">
    <property type="component" value="Chromosome"/>
</dbReference>
<protein>
    <submittedName>
        <fullName evidence="2">DUF427 domain-containing protein</fullName>
    </submittedName>
</protein>
<dbReference type="GeneID" id="55821316"/>
<evidence type="ECO:0000313" key="2">
    <source>
        <dbReference type="EMBL" id="QLC49927.1"/>
    </source>
</evidence>
<organism evidence="2 3">
    <name type="scientific">Methanolobus zinderi</name>
    <dbReference type="NCBI Taxonomy" id="536044"/>
    <lineage>
        <taxon>Archaea</taxon>
        <taxon>Methanobacteriati</taxon>
        <taxon>Methanobacteriota</taxon>
        <taxon>Stenosarchaea group</taxon>
        <taxon>Methanomicrobia</taxon>
        <taxon>Methanosarcinales</taxon>
        <taxon>Methanosarcinaceae</taxon>
        <taxon>Methanolobus</taxon>
    </lineage>
</organism>
<gene>
    <name evidence="2" type="ORF">HWN40_06535</name>
</gene>
<name>A0A7D5IPM0_9EURY</name>
<keyword evidence="3" id="KW-1185">Reference proteome</keyword>
<dbReference type="EMBL" id="CP058215">
    <property type="protein sequence ID" value="QLC49927.1"/>
    <property type="molecule type" value="Genomic_DNA"/>
</dbReference>
<dbReference type="AlphaFoldDB" id="A0A7D5IPM0"/>
<evidence type="ECO:0000313" key="3">
    <source>
        <dbReference type="Proteomes" id="UP000509594"/>
    </source>
</evidence>
<proteinExistence type="predicted"/>
<feature type="domain" description="DUF427" evidence="1">
    <location>
        <begin position="7"/>
        <end position="91"/>
    </location>
</feature>
<sequence length="97" mass="11614">MVRLKWEIKLNGTQLGKTNDFVMIDGTKYFNRDYLNMQYLKENDHHTKDEKGQINYYDIVIGDKVCKNGAWYYTDYKTHARDFSNFVAFRKDVELSV</sequence>
<evidence type="ECO:0000259" key="1">
    <source>
        <dbReference type="Pfam" id="PF04248"/>
    </source>
</evidence>
<accession>A0A7D5IPM0</accession>
<dbReference type="InterPro" id="IPR007361">
    <property type="entry name" value="DUF427"/>
</dbReference>
<dbReference type="Pfam" id="PF04248">
    <property type="entry name" value="NTP_transf_9"/>
    <property type="match status" value="1"/>
</dbReference>
<reference evidence="2 3" key="1">
    <citation type="submission" date="2020-06" db="EMBL/GenBank/DDBJ databases">
        <title>Methanolobus halotolerans sp. nov., isolated from a saline lake Tus in Siberia.</title>
        <authorList>
            <person name="Shen Y."/>
            <person name="Chen S.-C."/>
            <person name="Lai M.-C."/>
            <person name="Huang H.-H."/>
            <person name="Chiu H.-H."/>
            <person name="Tang S.-L."/>
            <person name="Rogozin D.Y."/>
            <person name="Degermendzhy A.G."/>
        </authorList>
    </citation>
    <scope>NUCLEOTIDE SEQUENCE [LARGE SCALE GENOMIC DNA]</scope>
    <source>
        <strain evidence="2 3">DSM 21339</strain>
    </source>
</reference>
<dbReference type="OrthoDB" id="124152at2157"/>
<dbReference type="PANTHER" id="PTHR34310">
    <property type="entry name" value="DUF427 DOMAIN PROTEIN (AFU_ORTHOLOGUE AFUA_3G02220)"/>
    <property type="match status" value="1"/>
</dbReference>
<dbReference type="InterPro" id="IPR038694">
    <property type="entry name" value="DUF427_sf"/>
</dbReference>
<dbReference type="PANTHER" id="PTHR34310:SF5">
    <property type="entry name" value="DUF427 DOMAIN PROTEIN (AFU_ORTHOLOGUE AFUA_3G02220)"/>
    <property type="match status" value="1"/>
</dbReference>
<dbReference type="Gene3D" id="2.170.150.40">
    <property type="entry name" value="Domain of unknown function (DUF427)"/>
    <property type="match status" value="1"/>
</dbReference>